<comment type="caution">
    <text evidence="1">The sequence shown here is derived from an EMBL/GenBank/DDBJ whole genome shotgun (WGS) entry which is preliminary data.</text>
</comment>
<dbReference type="SUPFAM" id="SSF52047">
    <property type="entry name" value="RNI-like"/>
    <property type="match status" value="1"/>
</dbReference>
<dbReference type="Gene3D" id="3.80.10.10">
    <property type="entry name" value="Ribonuclease Inhibitor"/>
    <property type="match status" value="1"/>
</dbReference>
<feature type="non-terminal residue" evidence="1">
    <location>
        <position position="617"/>
    </location>
</feature>
<dbReference type="Proteomes" id="UP000298390">
    <property type="component" value="Unassembled WGS sequence"/>
</dbReference>
<dbReference type="InterPro" id="IPR032675">
    <property type="entry name" value="LRR_dom_sf"/>
</dbReference>
<gene>
    <name evidence="1" type="ORF">EVJ58_g3131</name>
</gene>
<name>A0A4Y9YPJ3_9APHY</name>
<evidence type="ECO:0000313" key="1">
    <source>
        <dbReference type="EMBL" id="TFY63633.1"/>
    </source>
</evidence>
<accession>A0A4Y9YPJ3</accession>
<proteinExistence type="predicted"/>
<protein>
    <submittedName>
        <fullName evidence="1">Uncharacterized protein</fullName>
    </submittedName>
</protein>
<sequence>MSVFNPKILDACIRDVTASLPDEQKADVLLHAMGQLPLERLLIENAVQSCLSLNGLSVANAAKARLMRARARLAAGLHVGAHQDLQAVMAIEPEHPEARALMVHHVANSGKVRQHPFFIPPCNRRERCLIGRTLTMGDSPDAQSLIQPHTTPGFSTEIWREIARWLPPRDLKNVLLVPHIMSRIASELLFRKIDLFFVPDKRESQRSADILTRVIVDKEFAKHVKTLRVFYQGRDVSPMTFQTGMLANALPKLVNLRNVHCSMRLREMLSFLRILESANHRLRGMSLMPLDGTAELQFPRFRHITQFSYVSTGGNPADVQEFLQQNKPSIRSIFLHNQHWTFPSETLSIRNLTNLDFLGLFPSESRAFADILSNGHQLESLRLQCVLNCNASAQFREGAAAHALPFLRHFEFTLLGYNVNDHDLFPAISAFLRDRRTLKTLVLSVPSANWAQKRLGYDAGVWGVLPSLTELKALTATLPKDVAAAVAMWLVPRGVTALSLQAEPSTDAVPFVSQMRPGPPAEPELHGALAVRGQGRRGGRRGGLPDGFNSVVTGPITLETLLRWFNQIDDFGGIDIAELKRVSLKAHKPFRYQLYSTENALKSSDTLPPGDYGCFLT</sequence>
<reference evidence="1 2" key="1">
    <citation type="submission" date="2019-01" db="EMBL/GenBank/DDBJ databases">
        <title>Genome sequencing of the rare red list fungi Fomitopsis rosea.</title>
        <authorList>
            <person name="Buettner E."/>
            <person name="Kellner H."/>
        </authorList>
    </citation>
    <scope>NUCLEOTIDE SEQUENCE [LARGE SCALE GENOMIC DNA]</scope>
    <source>
        <strain evidence="1 2">DSM 105464</strain>
    </source>
</reference>
<dbReference type="AlphaFoldDB" id="A0A4Y9YPJ3"/>
<dbReference type="STRING" id="34475.A0A4Y9YPJ3"/>
<dbReference type="EMBL" id="SEKV01000124">
    <property type="protein sequence ID" value="TFY63633.1"/>
    <property type="molecule type" value="Genomic_DNA"/>
</dbReference>
<evidence type="ECO:0000313" key="2">
    <source>
        <dbReference type="Proteomes" id="UP000298390"/>
    </source>
</evidence>
<organism evidence="1 2">
    <name type="scientific">Rhodofomes roseus</name>
    <dbReference type="NCBI Taxonomy" id="34475"/>
    <lineage>
        <taxon>Eukaryota</taxon>
        <taxon>Fungi</taxon>
        <taxon>Dikarya</taxon>
        <taxon>Basidiomycota</taxon>
        <taxon>Agaricomycotina</taxon>
        <taxon>Agaricomycetes</taxon>
        <taxon>Polyporales</taxon>
        <taxon>Rhodofomes</taxon>
    </lineage>
</organism>